<comment type="similarity">
    <text evidence="11">Belongs to the class I-like SAM-binding methyltransferase superfamily. DOT1 family.</text>
</comment>
<reference evidence="14" key="1">
    <citation type="submission" date="2019-01" db="EMBL/GenBank/DDBJ databases">
        <title>Draft genome sequences of three monokaryotic isolates of the white-rot basidiomycete fungus Dichomitus squalens.</title>
        <authorList>
            <consortium name="DOE Joint Genome Institute"/>
            <person name="Lopez S.C."/>
            <person name="Andreopoulos B."/>
            <person name="Pangilinan J."/>
            <person name="Lipzen A."/>
            <person name="Riley R."/>
            <person name="Ahrendt S."/>
            <person name="Ng V."/>
            <person name="Barry K."/>
            <person name="Daum C."/>
            <person name="Grigoriev I.V."/>
            <person name="Hilden K.S."/>
            <person name="Makela M.R."/>
            <person name="de Vries R.P."/>
        </authorList>
    </citation>
    <scope>NUCLEOTIDE SEQUENCE [LARGE SCALE GENOMIC DNA]</scope>
    <source>
        <strain evidence="14">OM18370.1</strain>
    </source>
</reference>
<proteinExistence type="inferred from homology"/>
<gene>
    <name evidence="14" type="ORF">BD311DRAFT_800750</name>
</gene>
<evidence type="ECO:0000256" key="11">
    <source>
        <dbReference type="RuleBase" id="RU271113"/>
    </source>
</evidence>
<dbReference type="PANTHER" id="PTHR21451:SF0">
    <property type="entry name" value="HISTONE-LYSINE N-METHYLTRANSFERASE, H3 LYSINE-79 SPECIFIC"/>
    <property type="match status" value="1"/>
</dbReference>
<keyword evidence="7 11" id="KW-0156">Chromatin regulator</keyword>
<dbReference type="PROSITE" id="PS51569">
    <property type="entry name" value="DOT1"/>
    <property type="match status" value="1"/>
</dbReference>
<dbReference type="SUPFAM" id="SSF53335">
    <property type="entry name" value="S-adenosyl-L-methionine-dependent methyltransferases"/>
    <property type="match status" value="1"/>
</dbReference>
<dbReference type="InterPro" id="IPR030445">
    <property type="entry name" value="H3-K79_meTrfase"/>
</dbReference>
<evidence type="ECO:0000256" key="2">
    <source>
        <dbReference type="ARBA" id="ARBA00012190"/>
    </source>
</evidence>
<sequence length="544" mass="59049">MSSSFAPSGDHSFFSTLKFSSGSSTLVTTRLVAVPASQEHHASAPTIKVTAQEAHSSTSREHLALPKRKSPDNLARKVVKRRRVSPPSNDPTEPASRASSLTSVSSRQTSRASSLLSADYASSPSTRATSVASVASPVTPPRECWIDENGKPGPGFLSSEVVVRNLMKGYVSYFKNPDDPDDTSFEPHPTDYPVVYLEYPNNDAQESFVLLAPKDKDHYNPIMCLESTLHTIIAHYLTPAQAALFGTLPDKDVTDDDEDDADDIPERSKSVSPYPVSEAPSPPSSEVSVASSDASYLSISSQSSFSDSSISSASSLSSVCALSSYARKDSPDSEPHVDYLRLLQRAIKKRDGPMFMKVMSAINALLSLLKYPPLPLDPFDAPAANHLGVTVRGWQRIPTNVVHRIADETYQRAVGPHIDVLKRYEAFSSEVYGELMPTFVSDVIRATGLHGGSLFLDMGSGVGNVVMQASLETGCRSYGIEIMPGPAQIARSQLEQFKTRCRMWGVRMGEVELEEGDMLKSAKVDELVKSADVVLVNNKVFLEP</sequence>
<evidence type="ECO:0000256" key="12">
    <source>
        <dbReference type="SAM" id="MobiDB-lite"/>
    </source>
</evidence>
<name>A0A4Q9M8G2_9APHY</name>
<dbReference type="Gene3D" id="1.10.260.170">
    <property type="match status" value="1"/>
</dbReference>
<dbReference type="Proteomes" id="UP000292957">
    <property type="component" value="Unassembled WGS sequence"/>
</dbReference>
<protein>
    <recommendedName>
        <fullName evidence="3 11">Histone-lysine N-methyltransferase, H3 lysine-79 specific</fullName>
        <ecNumber evidence="2 11">2.1.1.360</ecNumber>
    </recommendedName>
    <alternativeName>
        <fullName evidence="9 11">Histone H3-K79 methyltransferase</fullName>
    </alternativeName>
</protein>
<feature type="compositionally biased region" description="Low complexity" evidence="12">
    <location>
        <begin position="270"/>
        <end position="288"/>
    </location>
</feature>
<evidence type="ECO:0000256" key="7">
    <source>
        <dbReference type="ARBA" id="ARBA00022853"/>
    </source>
</evidence>
<comment type="subcellular location">
    <subcellularLocation>
        <location evidence="1 11">Nucleus</location>
    </subcellularLocation>
</comment>
<dbReference type="EMBL" id="ML143569">
    <property type="protein sequence ID" value="TBU21896.1"/>
    <property type="molecule type" value="Genomic_DNA"/>
</dbReference>
<dbReference type="GO" id="GO:0006281">
    <property type="term" value="P:DNA repair"/>
    <property type="evidence" value="ECO:0007669"/>
    <property type="project" value="TreeGrafter"/>
</dbReference>
<evidence type="ECO:0000256" key="8">
    <source>
        <dbReference type="ARBA" id="ARBA00023242"/>
    </source>
</evidence>
<dbReference type="OrthoDB" id="443402at2759"/>
<organism evidence="14">
    <name type="scientific">Dichomitus squalens</name>
    <dbReference type="NCBI Taxonomy" id="114155"/>
    <lineage>
        <taxon>Eukaryota</taxon>
        <taxon>Fungi</taxon>
        <taxon>Dikarya</taxon>
        <taxon>Basidiomycota</taxon>
        <taxon>Agaricomycotina</taxon>
        <taxon>Agaricomycetes</taxon>
        <taxon>Polyporales</taxon>
        <taxon>Polyporaceae</taxon>
        <taxon>Dichomitus</taxon>
    </lineage>
</organism>
<accession>A0A4Q9M8G2</accession>
<comment type="catalytic activity">
    <reaction evidence="10 11">
        <text>L-lysyl(79)-[histone H3] + 3 S-adenosyl-L-methionine = N(6),N(6),N(6)-trimethyl-L-lysyl(79)-[histone H3] + 3 S-adenosyl-L-homocysteine + 3 H(+)</text>
        <dbReference type="Rhea" id="RHEA:60328"/>
        <dbReference type="Rhea" id="RHEA-COMP:15549"/>
        <dbReference type="Rhea" id="RHEA-COMP:15552"/>
        <dbReference type="ChEBI" id="CHEBI:15378"/>
        <dbReference type="ChEBI" id="CHEBI:29969"/>
        <dbReference type="ChEBI" id="CHEBI:57856"/>
        <dbReference type="ChEBI" id="CHEBI:59789"/>
        <dbReference type="ChEBI" id="CHEBI:61961"/>
        <dbReference type="EC" id="2.1.1.360"/>
    </reaction>
</comment>
<keyword evidence="4 11" id="KW-0489">Methyltransferase</keyword>
<feature type="domain" description="DOT1" evidence="13">
    <location>
        <begin position="292"/>
        <end position="544"/>
    </location>
</feature>
<keyword evidence="6 11" id="KW-0949">S-adenosyl-L-methionine</keyword>
<keyword evidence="8 11" id="KW-0539">Nucleus</keyword>
<dbReference type="InterPro" id="IPR029063">
    <property type="entry name" value="SAM-dependent_MTases_sf"/>
</dbReference>
<dbReference type="GO" id="GO:0140956">
    <property type="term" value="F:histone H3K79 trimethyltransferase activity"/>
    <property type="evidence" value="ECO:0007669"/>
    <property type="project" value="UniProtKB-EC"/>
</dbReference>
<feature type="compositionally biased region" description="Low complexity" evidence="12">
    <location>
        <begin position="95"/>
        <end position="137"/>
    </location>
</feature>
<evidence type="ECO:0000256" key="4">
    <source>
        <dbReference type="ARBA" id="ARBA00022603"/>
    </source>
</evidence>
<feature type="non-terminal residue" evidence="14">
    <location>
        <position position="544"/>
    </location>
</feature>
<evidence type="ECO:0000256" key="5">
    <source>
        <dbReference type="ARBA" id="ARBA00022679"/>
    </source>
</evidence>
<dbReference type="GO" id="GO:0032259">
    <property type="term" value="P:methylation"/>
    <property type="evidence" value="ECO:0007669"/>
    <property type="project" value="UniProtKB-KW"/>
</dbReference>
<dbReference type="Gene3D" id="3.40.50.150">
    <property type="entry name" value="Vaccinia Virus protein VP39"/>
    <property type="match status" value="1"/>
</dbReference>
<dbReference type="AlphaFoldDB" id="A0A4Q9M8G2"/>
<evidence type="ECO:0000259" key="13">
    <source>
        <dbReference type="PROSITE" id="PS51569"/>
    </source>
</evidence>
<dbReference type="InterPro" id="IPR025789">
    <property type="entry name" value="DOT1_dom"/>
</dbReference>
<dbReference type="PANTHER" id="PTHR21451">
    <property type="entry name" value="HISTONE H3 METHYLTRANSFERASE"/>
    <property type="match status" value="1"/>
</dbReference>
<dbReference type="EC" id="2.1.1.360" evidence="2 11"/>
<feature type="compositionally biased region" description="Acidic residues" evidence="12">
    <location>
        <begin position="253"/>
        <end position="263"/>
    </location>
</feature>
<evidence type="ECO:0000256" key="10">
    <source>
        <dbReference type="ARBA" id="ARBA00047770"/>
    </source>
</evidence>
<dbReference type="GO" id="GO:0005634">
    <property type="term" value="C:nucleus"/>
    <property type="evidence" value="ECO:0007669"/>
    <property type="project" value="UniProtKB-SubCell"/>
</dbReference>
<feature type="region of interest" description="Disordered" evidence="12">
    <location>
        <begin position="37"/>
        <end position="150"/>
    </location>
</feature>
<comment type="activity regulation">
    <text evidence="11">Ubiquitination of histone H2B to form H2BK123ub1 is required for efficient DOT1 methyltransferase activity on histone H3.</text>
</comment>
<feature type="compositionally biased region" description="Basic and acidic residues" evidence="12">
    <location>
        <begin position="58"/>
        <end position="75"/>
    </location>
</feature>
<evidence type="ECO:0000256" key="9">
    <source>
        <dbReference type="ARBA" id="ARBA00029821"/>
    </source>
</evidence>
<evidence type="ECO:0000256" key="6">
    <source>
        <dbReference type="ARBA" id="ARBA00022691"/>
    </source>
</evidence>
<evidence type="ECO:0000256" key="1">
    <source>
        <dbReference type="ARBA" id="ARBA00004123"/>
    </source>
</evidence>
<feature type="region of interest" description="Disordered" evidence="12">
    <location>
        <begin position="248"/>
        <end position="288"/>
    </location>
</feature>
<keyword evidence="5 11" id="KW-0808">Transferase</keyword>
<comment type="miscellaneous">
    <text evidence="11">In contrast to other lysine histone methyltransferases, it does not contain a SET domain, suggesting the existence of another mechanism for methylation of lysine residues of histones.</text>
</comment>
<dbReference type="Pfam" id="PF08123">
    <property type="entry name" value="DOT1"/>
    <property type="match status" value="1"/>
</dbReference>
<comment type="function">
    <text evidence="11">Histone methyltransferase that specifically trimethylates histone H3 to form H3K79me3. This methylation is required for telomere silencing and for the pachytene checkpoint during the meiotic cell cycle by allowing the recruitment of RAD9 to double strand breaks. Nucleosomes are preferred as substrate compared to free histone.</text>
</comment>
<dbReference type="GO" id="GO:0000077">
    <property type="term" value="P:DNA damage checkpoint signaling"/>
    <property type="evidence" value="ECO:0007669"/>
    <property type="project" value="TreeGrafter"/>
</dbReference>
<evidence type="ECO:0000313" key="14">
    <source>
        <dbReference type="EMBL" id="TBU21896.1"/>
    </source>
</evidence>
<evidence type="ECO:0000256" key="3">
    <source>
        <dbReference type="ARBA" id="ARBA00020987"/>
    </source>
</evidence>